<dbReference type="PROSITE" id="PS50002">
    <property type="entry name" value="SH3"/>
    <property type="match status" value="1"/>
</dbReference>
<dbReference type="InterPro" id="IPR056685">
    <property type="entry name" value="DUF7783"/>
</dbReference>
<dbReference type="InterPro" id="IPR023578">
    <property type="entry name" value="Ras_GEF_dom_sf"/>
</dbReference>
<evidence type="ECO:0000313" key="16">
    <source>
        <dbReference type="EMBL" id="OJJ51212.1"/>
    </source>
</evidence>
<evidence type="ECO:0000256" key="10">
    <source>
        <dbReference type="PROSITE-ProRule" id="PRU00168"/>
    </source>
</evidence>
<evidence type="ECO:0000256" key="4">
    <source>
        <dbReference type="ARBA" id="ARBA00011446"/>
    </source>
</evidence>
<dbReference type="GO" id="GO:0010008">
    <property type="term" value="C:endosome membrane"/>
    <property type="evidence" value="ECO:0007669"/>
    <property type="project" value="UniProtKB-SubCell"/>
</dbReference>
<dbReference type="PANTHER" id="PTHR23113">
    <property type="entry name" value="GUANINE NUCLEOTIDE EXCHANGE FACTOR"/>
    <property type="match status" value="1"/>
</dbReference>
<feature type="region of interest" description="Disordered" evidence="12">
    <location>
        <begin position="188"/>
        <end position="291"/>
    </location>
</feature>
<evidence type="ECO:0000259" key="14">
    <source>
        <dbReference type="PROSITE" id="PS50009"/>
    </source>
</evidence>
<dbReference type="Pfam" id="PF25008">
    <property type="entry name" value="DUF7784"/>
    <property type="match status" value="1"/>
</dbReference>
<feature type="compositionally biased region" description="Acidic residues" evidence="12">
    <location>
        <begin position="98"/>
        <end position="112"/>
    </location>
</feature>
<dbReference type="SMART" id="SM00326">
    <property type="entry name" value="SH3"/>
    <property type="match status" value="1"/>
</dbReference>
<evidence type="ECO:0000256" key="12">
    <source>
        <dbReference type="SAM" id="MobiDB-lite"/>
    </source>
</evidence>
<evidence type="ECO:0000256" key="8">
    <source>
        <dbReference type="ARBA" id="ARBA00022658"/>
    </source>
</evidence>
<evidence type="ECO:0000256" key="2">
    <source>
        <dbReference type="ARBA" id="ARBA00004125"/>
    </source>
</evidence>
<feature type="domain" description="N-terminal Ras-GEF" evidence="15">
    <location>
        <begin position="808"/>
        <end position="941"/>
    </location>
</feature>
<comment type="subcellular location">
    <subcellularLocation>
        <location evidence="2">Endosome membrane</location>
        <topology evidence="2">Peripheral membrane protein</topology>
        <orientation evidence="2">Cytoplasmic side</orientation>
    </subcellularLocation>
</comment>
<comment type="similarity">
    <text evidence="3">Belongs to the STAM family.</text>
</comment>
<keyword evidence="9" id="KW-0967">Endosome</keyword>
<dbReference type="InterPro" id="IPR057827">
    <property type="entry name" value="WW_fungi"/>
</dbReference>
<evidence type="ECO:0000313" key="17">
    <source>
        <dbReference type="Proteomes" id="UP000184188"/>
    </source>
</evidence>
<dbReference type="EMBL" id="KV878336">
    <property type="protein sequence ID" value="OJJ51212.1"/>
    <property type="molecule type" value="Genomic_DNA"/>
</dbReference>
<dbReference type="SUPFAM" id="SSF48366">
    <property type="entry name" value="Ras GEF"/>
    <property type="match status" value="1"/>
</dbReference>
<feature type="compositionally biased region" description="Pro residues" evidence="12">
    <location>
        <begin position="1259"/>
        <end position="1268"/>
    </location>
</feature>
<dbReference type="Pfam" id="PF00018">
    <property type="entry name" value="SH3_1"/>
    <property type="match status" value="1"/>
</dbReference>
<dbReference type="SMART" id="SM00229">
    <property type="entry name" value="RasGEFN"/>
    <property type="match status" value="1"/>
</dbReference>
<dbReference type="Pfam" id="PF25006">
    <property type="entry name" value="DUF7783"/>
    <property type="match status" value="1"/>
</dbReference>
<dbReference type="InterPro" id="IPR001452">
    <property type="entry name" value="SH3_domain"/>
</dbReference>
<name>A0A1L9SVF8_9EURO</name>
<dbReference type="SMART" id="SM00147">
    <property type="entry name" value="RasGEF"/>
    <property type="match status" value="1"/>
</dbReference>
<feature type="compositionally biased region" description="Gly residues" evidence="12">
    <location>
        <begin position="134"/>
        <end position="148"/>
    </location>
</feature>
<dbReference type="CDD" id="cd11883">
    <property type="entry name" value="SH3_Sdc25"/>
    <property type="match status" value="1"/>
</dbReference>
<dbReference type="OrthoDB" id="546434at2759"/>
<evidence type="ECO:0000256" key="11">
    <source>
        <dbReference type="PROSITE-ProRule" id="PRU00192"/>
    </source>
</evidence>
<evidence type="ECO:0000256" key="1">
    <source>
        <dbReference type="ARBA" id="ARBA00002654"/>
    </source>
</evidence>
<feature type="region of interest" description="Disordered" evidence="12">
    <location>
        <begin position="1151"/>
        <end position="1311"/>
    </location>
</feature>
<keyword evidence="8 10" id="KW-0344">Guanine-nucleotide releasing factor</keyword>
<dbReference type="VEuPathDB" id="FungiDB:ASPZODRAFT_148535"/>
<feature type="compositionally biased region" description="Polar residues" evidence="12">
    <location>
        <begin position="1162"/>
        <end position="1181"/>
    </location>
</feature>
<feature type="compositionally biased region" description="Polar residues" evidence="12">
    <location>
        <begin position="1368"/>
        <end position="1385"/>
    </location>
</feature>
<dbReference type="InterPro" id="IPR036964">
    <property type="entry name" value="RASGEF_cat_dom_sf"/>
</dbReference>
<dbReference type="STRING" id="1073090.A0A1L9SVF8"/>
<dbReference type="InterPro" id="IPR008937">
    <property type="entry name" value="Ras-like_GEF"/>
</dbReference>
<dbReference type="Proteomes" id="UP000184188">
    <property type="component" value="Unassembled WGS sequence"/>
</dbReference>
<feature type="region of interest" description="Disordered" evidence="12">
    <location>
        <begin position="93"/>
        <end position="150"/>
    </location>
</feature>
<accession>A0A1L9SVF8</accession>
<evidence type="ECO:0000256" key="3">
    <source>
        <dbReference type="ARBA" id="ARBA00009666"/>
    </source>
</evidence>
<evidence type="ECO:0000259" key="13">
    <source>
        <dbReference type="PROSITE" id="PS50002"/>
    </source>
</evidence>
<keyword evidence="17" id="KW-1185">Reference proteome</keyword>
<dbReference type="Pfam" id="PF03999">
    <property type="entry name" value="MAP65_ASE1"/>
    <property type="match status" value="1"/>
</dbReference>
<evidence type="ECO:0000256" key="5">
    <source>
        <dbReference type="ARBA" id="ARBA00017923"/>
    </source>
</evidence>
<comment type="function">
    <text evidence="1">Component of the ESCRT-0 complex which is the sorting receptor for ubiquitinated cargo proteins at the multivesicular body (MVB).</text>
</comment>
<dbReference type="Gene3D" id="1.10.840.10">
    <property type="entry name" value="Ras guanine-nucleotide exchange factors catalytic domain"/>
    <property type="match status" value="1"/>
</dbReference>
<comment type="subunit">
    <text evidence="4">Component of the ESCRT-0 complex composed of HSE1 and VPS27.</text>
</comment>
<feature type="compositionally biased region" description="Acidic residues" evidence="12">
    <location>
        <begin position="1456"/>
        <end position="1467"/>
    </location>
</feature>
<evidence type="ECO:0000256" key="9">
    <source>
        <dbReference type="ARBA" id="ARBA00022753"/>
    </source>
</evidence>
<dbReference type="FunFam" id="2.30.30.40:FF:000072">
    <property type="entry name" value="Unconventional Myosin IB"/>
    <property type="match status" value="1"/>
</dbReference>
<feature type="region of interest" description="Disordered" evidence="12">
    <location>
        <begin position="1430"/>
        <end position="1467"/>
    </location>
</feature>
<dbReference type="InterPro" id="IPR056686">
    <property type="entry name" value="DUF7784"/>
</dbReference>
<dbReference type="CDD" id="cd06224">
    <property type="entry name" value="REM"/>
    <property type="match status" value="1"/>
</dbReference>
<proteinExistence type="inferred from homology"/>
<dbReference type="PANTHER" id="PTHR23113:SF368">
    <property type="entry name" value="CELL DIVISION CONTROL PROTEIN 25"/>
    <property type="match status" value="1"/>
</dbReference>
<dbReference type="GO" id="GO:0005886">
    <property type="term" value="C:plasma membrane"/>
    <property type="evidence" value="ECO:0007669"/>
    <property type="project" value="TreeGrafter"/>
</dbReference>
<dbReference type="SUPFAM" id="SSF50044">
    <property type="entry name" value="SH3-domain"/>
    <property type="match status" value="1"/>
</dbReference>
<sequence>MLNGAAGGYSSSPEPAPALFVRAMYDYDADDHTSLSFRRGDVIQVLNQLETGWWDGVIDNVRGWFPSNYCVVVTDLDELGDQLNHCRIEADMSAESGVDSEGEEDHDTDVDSEGNPRYSQPLLPIEGPVSRGSSGSGSGRGSGSGVGMNTGKEQEEAAFWIPQATPDGRLFYFNTLTGYSTMELPFENPTSTNETGPRDRTNFFVPDQTRPPPEMMARGFERDEDEYDGSASEAEGESITLASHDSMSRRRQSFIDGVSPATSMDSLHPPSATTKSINEAKGLPPAPGSKSLLFTHQGAYSHHMAASSTTSVPDHLQHQSPAASSSSLALAAVPQHFVDDDITPAITWPILVNNMRHAVEAYRQALLNGDRSEYVRRAEDISDHLRMLLAAGSDTTDNHSGNPSIISTNKTLYPHFRDMMSKFSKLVLSSHIAAADWPGPDSINKCLQEADGVMHGVYGYVDVARHQRGETICRVTPGFVVGGSSGGNWQNNGILLNESGPTSFLDQDGGGGGRELRSEPSVALDSALLDQIDILRRSFVGSIRRLEESLALRQKIVTIAEHGEIGDKVAAAAIKVVDQFRPWIAAVESINLAPLGTSFQNPQLVDFSLQKQRVYDGIADFVLSCQAVSAPLGDEWAELRGDSLEDRLKSVRGIARQLENFVSQIGFSLSLLLEQVPEQSSVFRSESRLDNNNNNNSSSSGSGSGSGSNSNINNIAEIESYEKVMHSRSQSQNRLGTETIGIPSSYAVGPNPDKMRRNMDKAQRFFGQAPPAAITREPIREPVREPEETPWFLKMDHEGEVFYDTKSDVPTLKCGTLAGLVEQLTRHDKLDASFNNTFLLTYRSFTSAPELFEMLVQRFNVQPPFGLNKDEMQMWIDRKQKPIRFRVVNILKSWFEHFWMEPNDEANMELLGRVHAFTKDSIATTKTPGSPQLLAVVEQRLRCQDTTAKRLVPTQATAAPPPITPKNMKKLKFLDIDPTEFARQLTIIESRLYSKIRPTECLNKTWQRKVGPDEPEPAANVKALILHSNQLTNWVAEMILTQSDLKKRVVRLEALKEQRASTLELIERHRSLLADREALNASSQDASRLMARGNKGERRDPGKLLREEKMRKRIAKELPKLEVELRKELEHWEDEYGRPFLVHGERYLDDLTPVARPPPRSKTPSGLVSVSRANSIKQTQPARPASVMRGPPPPRSATKTPTGSLRRNLPNGLPAGGAKSPSKIPARVPLANMPQGSNNPERRVPAGPTYSSNSLTSKMPPPRAPPPRMRALTTDAKDERNSHLMDPPRCASAMSNGLVRPVSPEDVYDDRSQRSYLSSSIFSQRSTGFSQSSQSISSVSSLQSSLQGYPKPNPYIQHVPPPPPAVRQISNSSSVPTVTSGSENWETFDDASDSEADARDVYYAKLRASHSNIKRIAPDDCQNLSLAGKKAKGIRSVSPDDQTPQHHGQVLRVEGSDNEWTDDMEPY</sequence>
<gene>
    <name evidence="16" type="ORF">ASPZODRAFT_148535</name>
</gene>
<dbReference type="PROSITE" id="PS50212">
    <property type="entry name" value="RASGEF_NTER"/>
    <property type="match status" value="1"/>
</dbReference>
<feature type="domain" description="Ras-GEF" evidence="14">
    <location>
        <begin position="977"/>
        <end position="1222"/>
    </location>
</feature>
<dbReference type="RefSeq" id="XP_022585722.1">
    <property type="nucleotide sequence ID" value="XM_022725385.1"/>
</dbReference>
<dbReference type="GO" id="GO:0005085">
    <property type="term" value="F:guanyl-nucleotide exchange factor activity"/>
    <property type="evidence" value="ECO:0007669"/>
    <property type="project" value="UniProtKB-KW"/>
</dbReference>
<protein>
    <recommendedName>
        <fullName evidence="5">Class E vacuolar protein-sorting machinery protein HSE1</fullName>
    </recommendedName>
    <alternativeName>
        <fullName evidence="6">Class E vacuolar protein-sorting machinery protein hse1</fullName>
    </alternativeName>
</protein>
<feature type="domain" description="SH3" evidence="13">
    <location>
        <begin position="16"/>
        <end position="75"/>
    </location>
</feature>
<evidence type="ECO:0000256" key="7">
    <source>
        <dbReference type="ARBA" id="ARBA00022443"/>
    </source>
</evidence>
<evidence type="ECO:0000259" key="15">
    <source>
        <dbReference type="PROSITE" id="PS50212"/>
    </source>
</evidence>
<dbReference type="GeneID" id="34611850"/>
<reference evidence="17" key="1">
    <citation type="journal article" date="2017" name="Genome Biol.">
        <title>Comparative genomics reveals high biological diversity and specific adaptations in the industrially and medically important fungal genus Aspergillus.</title>
        <authorList>
            <person name="de Vries R.P."/>
            <person name="Riley R."/>
            <person name="Wiebenga A."/>
            <person name="Aguilar-Osorio G."/>
            <person name="Amillis S."/>
            <person name="Uchima C.A."/>
            <person name="Anderluh G."/>
            <person name="Asadollahi M."/>
            <person name="Askin M."/>
            <person name="Barry K."/>
            <person name="Battaglia E."/>
            <person name="Bayram O."/>
            <person name="Benocci T."/>
            <person name="Braus-Stromeyer S.A."/>
            <person name="Caldana C."/>
            <person name="Canovas D."/>
            <person name="Cerqueira G.C."/>
            <person name="Chen F."/>
            <person name="Chen W."/>
            <person name="Choi C."/>
            <person name="Clum A."/>
            <person name="Dos Santos R.A."/>
            <person name="Damasio A.R."/>
            <person name="Diallinas G."/>
            <person name="Emri T."/>
            <person name="Fekete E."/>
            <person name="Flipphi M."/>
            <person name="Freyberg S."/>
            <person name="Gallo A."/>
            <person name="Gournas C."/>
            <person name="Habgood R."/>
            <person name="Hainaut M."/>
            <person name="Harispe M.L."/>
            <person name="Henrissat B."/>
            <person name="Hilden K.S."/>
            <person name="Hope R."/>
            <person name="Hossain A."/>
            <person name="Karabika E."/>
            <person name="Karaffa L."/>
            <person name="Karanyi Z."/>
            <person name="Krasevec N."/>
            <person name="Kuo A."/>
            <person name="Kusch H."/>
            <person name="LaButti K."/>
            <person name="Lagendijk E.L."/>
            <person name="Lapidus A."/>
            <person name="Levasseur A."/>
            <person name="Lindquist E."/>
            <person name="Lipzen A."/>
            <person name="Logrieco A.F."/>
            <person name="MacCabe A."/>
            <person name="Maekelae M.R."/>
            <person name="Malavazi I."/>
            <person name="Melin P."/>
            <person name="Meyer V."/>
            <person name="Mielnichuk N."/>
            <person name="Miskei M."/>
            <person name="Molnar A.P."/>
            <person name="Mule G."/>
            <person name="Ngan C.Y."/>
            <person name="Orejas M."/>
            <person name="Orosz E."/>
            <person name="Ouedraogo J.P."/>
            <person name="Overkamp K.M."/>
            <person name="Park H.-S."/>
            <person name="Perrone G."/>
            <person name="Piumi F."/>
            <person name="Punt P.J."/>
            <person name="Ram A.F."/>
            <person name="Ramon A."/>
            <person name="Rauscher S."/>
            <person name="Record E."/>
            <person name="Riano-Pachon D.M."/>
            <person name="Robert V."/>
            <person name="Roehrig J."/>
            <person name="Ruller R."/>
            <person name="Salamov A."/>
            <person name="Salih N.S."/>
            <person name="Samson R.A."/>
            <person name="Sandor E."/>
            <person name="Sanguinetti M."/>
            <person name="Schuetze T."/>
            <person name="Sepcic K."/>
            <person name="Shelest E."/>
            <person name="Sherlock G."/>
            <person name="Sophianopoulou V."/>
            <person name="Squina F.M."/>
            <person name="Sun H."/>
            <person name="Susca A."/>
            <person name="Todd R.B."/>
            <person name="Tsang A."/>
            <person name="Unkles S.E."/>
            <person name="van de Wiele N."/>
            <person name="van Rossen-Uffink D."/>
            <person name="Oliveira J.V."/>
            <person name="Vesth T.C."/>
            <person name="Visser J."/>
            <person name="Yu J.-H."/>
            <person name="Zhou M."/>
            <person name="Andersen M.R."/>
            <person name="Archer D.B."/>
            <person name="Baker S.E."/>
            <person name="Benoit I."/>
            <person name="Brakhage A.A."/>
            <person name="Braus G.H."/>
            <person name="Fischer R."/>
            <person name="Frisvad J.C."/>
            <person name="Goldman G.H."/>
            <person name="Houbraken J."/>
            <person name="Oakley B."/>
            <person name="Pocsi I."/>
            <person name="Scazzocchio C."/>
            <person name="Seiboth B."/>
            <person name="vanKuyk P.A."/>
            <person name="Wortman J."/>
            <person name="Dyer P.S."/>
            <person name="Grigoriev I.V."/>
        </authorList>
    </citation>
    <scope>NUCLEOTIDE SEQUENCE [LARGE SCALE GENOMIC DNA]</scope>
    <source>
        <strain evidence="17">CBS 506.65</strain>
    </source>
</reference>
<dbReference type="PROSITE" id="PS50009">
    <property type="entry name" value="RASGEF_CAT"/>
    <property type="match status" value="1"/>
</dbReference>
<dbReference type="PRINTS" id="PR00452">
    <property type="entry name" value="SH3DOMAIN"/>
</dbReference>
<feature type="compositionally biased region" description="Polar residues" evidence="12">
    <location>
        <begin position="727"/>
        <end position="736"/>
    </location>
</feature>
<feature type="compositionally biased region" description="Low complexity" evidence="12">
    <location>
        <begin position="691"/>
        <end position="715"/>
    </location>
</feature>
<dbReference type="InterPro" id="IPR001895">
    <property type="entry name" value="RASGEF_cat_dom"/>
</dbReference>
<dbReference type="GO" id="GO:0007265">
    <property type="term" value="P:Ras protein signal transduction"/>
    <property type="evidence" value="ECO:0007669"/>
    <property type="project" value="TreeGrafter"/>
</dbReference>
<dbReference type="Pfam" id="PF00618">
    <property type="entry name" value="RasGEF_N"/>
    <property type="match status" value="1"/>
</dbReference>
<feature type="region of interest" description="Disordered" evidence="12">
    <location>
        <begin position="1366"/>
        <end position="1394"/>
    </location>
</feature>
<dbReference type="InterPro" id="IPR036028">
    <property type="entry name" value="SH3-like_dom_sf"/>
</dbReference>
<dbReference type="InterPro" id="IPR000651">
    <property type="entry name" value="Ras-like_Gua-exchang_fac_N"/>
</dbReference>
<keyword evidence="7 11" id="KW-0728">SH3 domain</keyword>
<dbReference type="Gene3D" id="1.20.870.10">
    <property type="entry name" value="Son of sevenless (SoS) protein Chain: S domain 1"/>
    <property type="match status" value="1"/>
</dbReference>
<dbReference type="Pfam" id="PF23518">
    <property type="entry name" value="WW_2"/>
    <property type="match status" value="1"/>
</dbReference>
<organism evidence="16 17">
    <name type="scientific">Penicilliopsis zonata CBS 506.65</name>
    <dbReference type="NCBI Taxonomy" id="1073090"/>
    <lineage>
        <taxon>Eukaryota</taxon>
        <taxon>Fungi</taxon>
        <taxon>Dikarya</taxon>
        <taxon>Ascomycota</taxon>
        <taxon>Pezizomycotina</taxon>
        <taxon>Eurotiomycetes</taxon>
        <taxon>Eurotiomycetidae</taxon>
        <taxon>Eurotiales</taxon>
        <taxon>Aspergillaceae</taxon>
        <taxon>Penicilliopsis</taxon>
    </lineage>
</organism>
<dbReference type="Gene3D" id="2.30.30.40">
    <property type="entry name" value="SH3 Domains"/>
    <property type="match status" value="1"/>
</dbReference>
<dbReference type="Gene3D" id="1.20.58.1520">
    <property type="match status" value="1"/>
</dbReference>
<feature type="region of interest" description="Disordered" evidence="12">
    <location>
        <begin position="683"/>
        <end position="752"/>
    </location>
</feature>
<evidence type="ECO:0000256" key="6">
    <source>
        <dbReference type="ARBA" id="ARBA00018978"/>
    </source>
</evidence>
<feature type="compositionally biased region" description="Polar residues" evidence="12">
    <location>
        <begin position="260"/>
        <end position="277"/>
    </location>
</feature>